<proteinExistence type="predicted"/>
<name>A0A8T2SM20_CERRI</name>
<evidence type="ECO:0000313" key="1">
    <source>
        <dbReference type="EMBL" id="KAH7365011.1"/>
    </source>
</evidence>
<gene>
    <name evidence="1" type="ORF">KP509_18G003800</name>
</gene>
<organism evidence="1 2">
    <name type="scientific">Ceratopteris richardii</name>
    <name type="common">Triangle waterfern</name>
    <dbReference type="NCBI Taxonomy" id="49495"/>
    <lineage>
        <taxon>Eukaryota</taxon>
        <taxon>Viridiplantae</taxon>
        <taxon>Streptophyta</taxon>
        <taxon>Embryophyta</taxon>
        <taxon>Tracheophyta</taxon>
        <taxon>Polypodiopsida</taxon>
        <taxon>Polypodiidae</taxon>
        <taxon>Polypodiales</taxon>
        <taxon>Pteridineae</taxon>
        <taxon>Pteridaceae</taxon>
        <taxon>Parkerioideae</taxon>
        <taxon>Ceratopteris</taxon>
    </lineage>
</organism>
<keyword evidence="2" id="KW-1185">Reference proteome</keyword>
<reference evidence="1" key="1">
    <citation type="submission" date="2021-08" db="EMBL/GenBank/DDBJ databases">
        <title>WGS assembly of Ceratopteris richardii.</title>
        <authorList>
            <person name="Marchant D.B."/>
            <person name="Chen G."/>
            <person name="Jenkins J."/>
            <person name="Shu S."/>
            <person name="Leebens-Mack J."/>
            <person name="Grimwood J."/>
            <person name="Schmutz J."/>
            <person name="Soltis P."/>
            <person name="Soltis D."/>
            <person name="Chen Z.-H."/>
        </authorList>
    </citation>
    <scope>NUCLEOTIDE SEQUENCE</scope>
    <source>
        <strain evidence="1">Whitten #5841</strain>
        <tissue evidence="1">Leaf</tissue>
    </source>
</reference>
<evidence type="ECO:0000313" key="2">
    <source>
        <dbReference type="Proteomes" id="UP000825935"/>
    </source>
</evidence>
<sequence length="101" mass="11662">MYVKELTCKALTCKAQRDARRLQPNGERRVLDWSCAFFAACYTEDGNTRSLYKSPHTDTVIYRVVRARASHRVFSDFQHASNPILRVQARRGSPMVITKQN</sequence>
<dbReference type="EMBL" id="CM035423">
    <property type="protein sequence ID" value="KAH7365011.1"/>
    <property type="molecule type" value="Genomic_DNA"/>
</dbReference>
<comment type="caution">
    <text evidence="1">The sequence shown here is derived from an EMBL/GenBank/DDBJ whole genome shotgun (WGS) entry which is preliminary data.</text>
</comment>
<accession>A0A8T2SM20</accession>
<protein>
    <submittedName>
        <fullName evidence="1">Uncharacterized protein</fullName>
    </submittedName>
</protein>
<dbReference type="Proteomes" id="UP000825935">
    <property type="component" value="Chromosome 18"/>
</dbReference>
<dbReference type="AlphaFoldDB" id="A0A8T2SM20"/>